<dbReference type="PANTHER" id="PTHR21090">
    <property type="entry name" value="AROM/DEHYDROQUINATE SYNTHASE"/>
    <property type="match status" value="1"/>
</dbReference>
<dbReference type="GO" id="GO:0008652">
    <property type="term" value="P:amino acid biosynthetic process"/>
    <property type="evidence" value="ECO:0007669"/>
    <property type="project" value="UniProtKB-KW"/>
</dbReference>
<name>A0A6N0NTE6_9CREN</name>
<dbReference type="InterPro" id="IPR001986">
    <property type="entry name" value="Enolpyruvate_Tfrase_dom"/>
</dbReference>
<evidence type="ECO:0000313" key="9">
    <source>
        <dbReference type="EMBL" id="QKQ99464.1"/>
    </source>
</evidence>
<evidence type="ECO:0000256" key="4">
    <source>
        <dbReference type="ARBA" id="ARBA00022605"/>
    </source>
</evidence>
<dbReference type="Proteomes" id="UP000509301">
    <property type="component" value="Chromosome"/>
</dbReference>
<gene>
    <name evidence="9" type="ORF">GWK48_02805</name>
</gene>
<comment type="similarity">
    <text evidence="2">Belongs to the EPSP synthase family.</text>
</comment>
<evidence type="ECO:0000259" key="8">
    <source>
        <dbReference type="Pfam" id="PF00275"/>
    </source>
</evidence>
<reference evidence="9 10" key="1">
    <citation type="submission" date="2020-02" db="EMBL/GenBank/DDBJ databases">
        <title>Comparative genome analysis reveals the metabolism and evolution of the thermophilic archaeal genus Metallosphaera.</title>
        <authorList>
            <person name="Jiang C."/>
        </authorList>
    </citation>
    <scope>NUCLEOTIDE SEQUENCE [LARGE SCALE GENOMIC DNA]</scope>
    <source>
        <strain evidence="9 10">Ric-A</strain>
    </source>
</reference>
<evidence type="ECO:0000256" key="1">
    <source>
        <dbReference type="ARBA" id="ARBA00004811"/>
    </source>
</evidence>
<dbReference type="EC" id="2.5.1.19" evidence="3"/>
<dbReference type="Pfam" id="PF00275">
    <property type="entry name" value="EPSP_synthase"/>
    <property type="match status" value="1"/>
</dbReference>
<dbReference type="InterPro" id="IPR036968">
    <property type="entry name" value="Enolpyruvate_Tfrase_sf"/>
</dbReference>
<keyword evidence="10" id="KW-1185">Reference proteome</keyword>
<dbReference type="GO" id="GO:0009073">
    <property type="term" value="P:aromatic amino acid family biosynthetic process"/>
    <property type="evidence" value="ECO:0007669"/>
    <property type="project" value="UniProtKB-KW"/>
</dbReference>
<dbReference type="EMBL" id="CP049074">
    <property type="protein sequence ID" value="QKQ99464.1"/>
    <property type="molecule type" value="Genomic_DNA"/>
</dbReference>
<evidence type="ECO:0000256" key="5">
    <source>
        <dbReference type="ARBA" id="ARBA00022679"/>
    </source>
</evidence>
<dbReference type="GO" id="GO:0009423">
    <property type="term" value="P:chorismate biosynthetic process"/>
    <property type="evidence" value="ECO:0007669"/>
    <property type="project" value="UniProtKB-UniPathway"/>
</dbReference>
<proteinExistence type="inferred from homology"/>
<comment type="pathway">
    <text evidence="1">Metabolic intermediate biosynthesis; chorismate biosynthesis; chorismate from D-erythrose 4-phosphate and phosphoenolpyruvate: step 6/7.</text>
</comment>
<dbReference type="RefSeq" id="WP_174629386.1">
    <property type="nucleotide sequence ID" value="NZ_CP049074.1"/>
</dbReference>
<dbReference type="InterPro" id="IPR006264">
    <property type="entry name" value="EPSP_synthase"/>
</dbReference>
<dbReference type="KEGG" id="mten:GWK48_02805"/>
<keyword evidence="4" id="KW-0028">Amino-acid biosynthesis</keyword>
<dbReference type="InterPro" id="IPR013792">
    <property type="entry name" value="RNA3'P_cycl/enolpyr_Trfase_a/b"/>
</dbReference>
<dbReference type="OrthoDB" id="43788at2157"/>
<accession>A0A6N0NTE6</accession>
<evidence type="ECO:0000256" key="3">
    <source>
        <dbReference type="ARBA" id="ARBA00012450"/>
    </source>
</evidence>
<dbReference type="GeneID" id="55640843"/>
<dbReference type="GO" id="GO:0003866">
    <property type="term" value="F:3-phosphoshikimate 1-carboxyvinyltransferase activity"/>
    <property type="evidence" value="ECO:0007669"/>
    <property type="project" value="UniProtKB-EC"/>
</dbReference>
<evidence type="ECO:0000313" key="10">
    <source>
        <dbReference type="Proteomes" id="UP000509301"/>
    </source>
</evidence>
<dbReference type="AlphaFoldDB" id="A0A6N0NTE6"/>
<dbReference type="InterPro" id="IPR023193">
    <property type="entry name" value="EPSP_synthase_CS"/>
</dbReference>
<dbReference type="PROSITE" id="PS00885">
    <property type="entry name" value="EPSP_SYNTHASE_2"/>
    <property type="match status" value="1"/>
</dbReference>
<evidence type="ECO:0000256" key="7">
    <source>
        <dbReference type="ARBA" id="ARBA00044633"/>
    </source>
</evidence>
<keyword evidence="6" id="KW-0057">Aromatic amino acid biosynthesis</keyword>
<protein>
    <recommendedName>
        <fullName evidence="3">3-phosphoshikimate 1-carboxyvinyltransferase</fullName>
        <ecNumber evidence="3">2.5.1.19</ecNumber>
    </recommendedName>
</protein>
<dbReference type="SUPFAM" id="SSF55205">
    <property type="entry name" value="EPT/RTPC-like"/>
    <property type="match status" value="1"/>
</dbReference>
<dbReference type="PIRSF" id="PIRSF000505">
    <property type="entry name" value="EPSPS"/>
    <property type="match status" value="1"/>
</dbReference>
<sequence>MIVEIEPSVIRGEVEAPPSKSYGIRYVLLSLLTEVRLENVPESDDVKVALNVVRGIREGREELHLGGSATTLRMIIPILLTLGRKVKLDGDETLRRRPLNALRYMRKAKFSSNSLPLVVEGQLEDETEIEGWESSQYISGLIYAYCLKGGGRIRIIPPISSKGYIHMTAEVINMVGGKVRFEGNVVEVQCSQLGKFQGKVPGDYALASFYANGAILTGGKIKITNLYPTPNYFGDHVIVNLLKESGARSEVVEGTWEVEDTGVHNPLKVSVNDVPDLAPSLAVIMAISPNESVIEDVQRLRTKESDRVETITLTLRSFGVTTQVQDGKIRIIGGRLRRGEVDCPKDHRIAMMAGDLALNAGGKVLSAECVKKSNPKFWDSLAKVGALIKVTP</sequence>
<evidence type="ECO:0000256" key="6">
    <source>
        <dbReference type="ARBA" id="ARBA00023141"/>
    </source>
</evidence>
<comment type="catalytic activity">
    <reaction evidence="7">
        <text>3-phosphoshikimate + phosphoenolpyruvate = 5-O-(1-carboxyvinyl)-3-phosphoshikimate + phosphate</text>
        <dbReference type="Rhea" id="RHEA:21256"/>
        <dbReference type="ChEBI" id="CHEBI:43474"/>
        <dbReference type="ChEBI" id="CHEBI:57701"/>
        <dbReference type="ChEBI" id="CHEBI:58702"/>
        <dbReference type="ChEBI" id="CHEBI:145989"/>
        <dbReference type="EC" id="2.5.1.19"/>
    </reaction>
    <physiologicalReaction direction="left-to-right" evidence="7">
        <dbReference type="Rhea" id="RHEA:21257"/>
    </physiologicalReaction>
</comment>
<feature type="domain" description="Enolpyruvate transferase" evidence="8">
    <location>
        <begin position="8"/>
        <end position="381"/>
    </location>
</feature>
<keyword evidence="5 9" id="KW-0808">Transferase</keyword>
<dbReference type="PANTHER" id="PTHR21090:SF5">
    <property type="entry name" value="PENTAFUNCTIONAL AROM POLYPEPTIDE"/>
    <property type="match status" value="1"/>
</dbReference>
<dbReference type="Gene3D" id="3.65.10.10">
    <property type="entry name" value="Enolpyruvate transferase domain"/>
    <property type="match status" value="3"/>
</dbReference>
<dbReference type="PROSITE" id="PS00104">
    <property type="entry name" value="EPSP_SYNTHASE_1"/>
    <property type="match status" value="1"/>
</dbReference>
<dbReference type="UniPathway" id="UPA00053">
    <property type="reaction ID" value="UER00089"/>
</dbReference>
<organism evidence="9 10">
    <name type="scientific">Metallosphaera tengchongensis</name>
    <dbReference type="NCBI Taxonomy" id="1532350"/>
    <lineage>
        <taxon>Archaea</taxon>
        <taxon>Thermoproteota</taxon>
        <taxon>Thermoprotei</taxon>
        <taxon>Sulfolobales</taxon>
        <taxon>Sulfolobaceae</taxon>
        <taxon>Metallosphaera</taxon>
    </lineage>
</organism>
<evidence type="ECO:0000256" key="2">
    <source>
        <dbReference type="ARBA" id="ARBA00009948"/>
    </source>
</evidence>